<feature type="transmembrane region" description="Helical" evidence="7">
    <location>
        <begin position="389"/>
        <end position="407"/>
    </location>
</feature>
<keyword evidence="2" id="KW-1003">Cell membrane</keyword>
<dbReference type="OMA" id="DAMANDM"/>
<evidence type="ECO:0000256" key="2">
    <source>
        <dbReference type="ARBA" id="ARBA00022475"/>
    </source>
</evidence>
<evidence type="ECO:0000256" key="8">
    <source>
        <dbReference type="SAM" id="SignalP"/>
    </source>
</evidence>
<evidence type="ECO:0000256" key="6">
    <source>
        <dbReference type="SAM" id="MobiDB-lite"/>
    </source>
</evidence>
<dbReference type="InParanoid" id="A0A0G4GQ02"/>
<dbReference type="InterPro" id="IPR000620">
    <property type="entry name" value="EamA_dom"/>
</dbReference>
<comment type="subcellular location">
    <subcellularLocation>
        <location evidence="1">Cell membrane</location>
        <topology evidence="1">Multi-pass membrane protein</topology>
    </subcellularLocation>
</comment>
<feature type="transmembrane region" description="Helical" evidence="7">
    <location>
        <begin position="413"/>
        <end position="439"/>
    </location>
</feature>
<dbReference type="Pfam" id="PF00892">
    <property type="entry name" value="EamA"/>
    <property type="match status" value="2"/>
</dbReference>
<dbReference type="SUPFAM" id="SSF103481">
    <property type="entry name" value="Multidrug resistance efflux transporter EmrE"/>
    <property type="match status" value="2"/>
</dbReference>
<dbReference type="AlphaFoldDB" id="A0A0G4GQ02"/>
<feature type="region of interest" description="Disordered" evidence="6">
    <location>
        <begin position="465"/>
        <end position="515"/>
    </location>
</feature>
<evidence type="ECO:0000256" key="1">
    <source>
        <dbReference type="ARBA" id="ARBA00004651"/>
    </source>
</evidence>
<keyword evidence="11" id="KW-1185">Reference proteome</keyword>
<feature type="transmembrane region" description="Helical" evidence="7">
    <location>
        <begin position="227"/>
        <end position="247"/>
    </location>
</feature>
<evidence type="ECO:0000313" key="10">
    <source>
        <dbReference type="EMBL" id="CEM32456.1"/>
    </source>
</evidence>
<keyword evidence="3 7" id="KW-0812">Transmembrane</keyword>
<dbReference type="GO" id="GO:0005886">
    <property type="term" value="C:plasma membrane"/>
    <property type="evidence" value="ECO:0007669"/>
    <property type="project" value="UniProtKB-SubCell"/>
</dbReference>
<evidence type="ECO:0000256" key="7">
    <source>
        <dbReference type="SAM" id="Phobius"/>
    </source>
</evidence>
<dbReference type="EMBL" id="CDMY01000754">
    <property type="protein sequence ID" value="CEM32456.1"/>
    <property type="molecule type" value="Genomic_DNA"/>
</dbReference>
<feature type="transmembrane region" description="Helical" evidence="7">
    <location>
        <begin position="356"/>
        <end position="377"/>
    </location>
</feature>
<dbReference type="VEuPathDB" id="CryptoDB:Vbra_22827"/>
<dbReference type="PhylomeDB" id="A0A0G4GQ02"/>
<feature type="compositionally biased region" description="Gly residues" evidence="6">
    <location>
        <begin position="493"/>
        <end position="503"/>
    </location>
</feature>
<keyword evidence="8" id="KW-0732">Signal</keyword>
<sequence>MMCLVPSPFPLSVLLVYTMMAAASAERQSHLSFITPTRALTPSALLKRRENMLQKEPEESLPVWPTWQPPSSSSWVSSLERQEEALTTLFLDAMGEGKEGGSATPKKGKDWSRILPRALIFFIAFLYGTNFGAVKIIGEEGLTSIGGLARFSVSALVLLPFMFKKGIQKGAIRDGFLAGVPGGLGYVSQALSLQFINANTCAFFCSLSVVIIPFLEALRGKTIQQRSWVAALLAASGVGLLELPLPFDFLNAGSATAAAASTAVVPPSGFWASIPFIGEGLALLQAVGFAVCYIMVEDAMQEYDKDVVPYSAALTIGVAAVAGAYTLREVFTGGWETGIGGLAWGQIAAAIQKPTVLLAIFWTGVVTTALTILGENWALQRVSATEMSLILTSEPLWAAMFSALLLGEMVTPRLFLGGFFIVLACLIRELPFATLFSYLPLPFFKKRFEVEDDEIIEDDLERVKPSKKKKSPVVNEGGSGGVGGVNDVNSSGSGSGSGTGGGIEAVRRQDEVTKM</sequence>
<evidence type="ECO:0000256" key="4">
    <source>
        <dbReference type="ARBA" id="ARBA00022989"/>
    </source>
</evidence>
<gene>
    <name evidence="10" type="ORF">Vbra_22827</name>
</gene>
<dbReference type="PANTHER" id="PTHR42920">
    <property type="entry name" value="OS03G0707200 PROTEIN-RELATED"/>
    <property type="match status" value="1"/>
</dbReference>
<dbReference type="InterPro" id="IPR037185">
    <property type="entry name" value="EmrE-like"/>
</dbReference>
<organism evidence="10 11">
    <name type="scientific">Vitrella brassicaformis (strain CCMP3155)</name>
    <dbReference type="NCBI Taxonomy" id="1169540"/>
    <lineage>
        <taxon>Eukaryota</taxon>
        <taxon>Sar</taxon>
        <taxon>Alveolata</taxon>
        <taxon>Colpodellida</taxon>
        <taxon>Vitrellaceae</taxon>
        <taxon>Vitrella</taxon>
    </lineage>
</organism>
<dbReference type="PANTHER" id="PTHR42920:SF5">
    <property type="entry name" value="EAMA DOMAIN-CONTAINING PROTEIN"/>
    <property type="match status" value="1"/>
</dbReference>
<feature type="transmembrane region" description="Helical" evidence="7">
    <location>
        <begin position="270"/>
        <end position="295"/>
    </location>
</feature>
<dbReference type="OrthoDB" id="442614at2759"/>
<keyword evidence="5 7" id="KW-0472">Membrane</keyword>
<accession>A0A0G4GQ02</accession>
<reference evidence="10 11" key="1">
    <citation type="submission" date="2014-11" db="EMBL/GenBank/DDBJ databases">
        <authorList>
            <person name="Zhu J."/>
            <person name="Qi W."/>
            <person name="Song R."/>
        </authorList>
    </citation>
    <scope>NUCLEOTIDE SEQUENCE [LARGE SCALE GENOMIC DNA]</scope>
</reference>
<dbReference type="InterPro" id="IPR051258">
    <property type="entry name" value="Diverse_Substrate_Transporter"/>
</dbReference>
<dbReference type="Proteomes" id="UP000041254">
    <property type="component" value="Unassembled WGS sequence"/>
</dbReference>
<feature type="transmembrane region" description="Helical" evidence="7">
    <location>
        <begin position="114"/>
        <end position="133"/>
    </location>
</feature>
<feature type="signal peptide" evidence="8">
    <location>
        <begin position="1"/>
        <end position="25"/>
    </location>
</feature>
<evidence type="ECO:0000259" key="9">
    <source>
        <dbReference type="Pfam" id="PF00892"/>
    </source>
</evidence>
<feature type="domain" description="EamA" evidence="9">
    <location>
        <begin position="312"/>
        <end position="427"/>
    </location>
</feature>
<proteinExistence type="predicted"/>
<keyword evidence="4 7" id="KW-1133">Transmembrane helix</keyword>
<evidence type="ECO:0000256" key="3">
    <source>
        <dbReference type="ARBA" id="ARBA00022692"/>
    </source>
</evidence>
<feature type="compositionally biased region" description="Basic and acidic residues" evidence="6">
    <location>
        <begin position="505"/>
        <end position="515"/>
    </location>
</feature>
<feature type="transmembrane region" description="Helical" evidence="7">
    <location>
        <begin position="195"/>
        <end position="215"/>
    </location>
</feature>
<name>A0A0G4GQ02_VITBC</name>
<dbReference type="STRING" id="1169540.A0A0G4GQ02"/>
<protein>
    <recommendedName>
        <fullName evidence="9">EamA domain-containing protein</fullName>
    </recommendedName>
</protein>
<feature type="domain" description="EamA" evidence="9">
    <location>
        <begin position="119"/>
        <end position="241"/>
    </location>
</feature>
<feature type="chain" id="PRO_5005190818" description="EamA domain-containing protein" evidence="8">
    <location>
        <begin position="26"/>
        <end position="515"/>
    </location>
</feature>
<evidence type="ECO:0000256" key="5">
    <source>
        <dbReference type="ARBA" id="ARBA00023136"/>
    </source>
</evidence>
<feature type="transmembrane region" description="Helical" evidence="7">
    <location>
        <begin position="145"/>
        <end position="163"/>
    </location>
</feature>
<evidence type="ECO:0000313" key="11">
    <source>
        <dbReference type="Proteomes" id="UP000041254"/>
    </source>
</evidence>